<protein>
    <submittedName>
        <fullName evidence="2">CHAP domain-containing protein</fullName>
    </submittedName>
</protein>
<sequence>MKKIVIIAILTLAIVGLYFVPWRKAQVLATLRVGDPVDSLHGVVVYYNGDVSNVGERNLSSDGYNLGIKYQCVEFVKRYYYQHLQHKMPDSYGNAKDFFDQSLDDGTSNVRRDLTQYRNRSKSKPQENDLLVYSATSGNPYGHVSIIASIDDDEIEIIQQNPGAFGKSRARFKLIHEDGKWWIDNDRILGWLRK</sequence>
<dbReference type="Pfam" id="PF05257">
    <property type="entry name" value="CHAP"/>
    <property type="match status" value="1"/>
</dbReference>
<evidence type="ECO:0000259" key="1">
    <source>
        <dbReference type="PROSITE" id="PS50911"/>
    </source>
</evidence>
<dbReference type="OrthoDB" id="9765517at2"/>
<keyword evidence="3" id="KW-1185">Reference proteome</keyword>
<dbReference type="InterPro" id="IPR038765">
    <property type="entry name" value="Papain-like_cys_pep_sf"/>
</dbReference>
<dbReference type="AlphaFoldDB" id="A0A364XW52"/>
<dbReference type="PANTHER" id="PTHR30094:SF0">
    <property type="entry name" value="BIFUNCTIONAL GLUTATHIONYLSPERMIDINE SYNTHETASE_AMIDASE-RELATED"/>
    <property type="match status" value="1"/>
</dbReference>
<proteinExistence type="predicted"/>
<dbReference type="Proteomes" id="UP000251889">
    <property type="component" value="Unassembled WGS sequence"/>
</dbReference>
<accession>A0A364XW52</accession>
<name>A0A364XW52_9BACT</name>
<dbReference type="InterPro" id="IPR051705">
    <property type="entry name" value="Gsp_Synthetase/Amidase"/>
</dbReference>
<evidence type="ECO:0000313" key="2">
    <source>
        <dbReference type="EMBL" id="RAV98414.1"/>
    </source>
</evidence>
<reference evidence="2 3" key="1">
    <citation type="submission" date="2018-06" db="EMBL/GenBank/DDBJ databases">
        <title>Chryseolinea flavus sp. nov., a member of the phylum Bacteroidetes isolated from soil.</title>
        <authorList>
            <person name="Li Y."/>
            <person name="Wang J."/>
        </authorList>
    </citation>
    <scope>NUCLEOTIDE SEQUENCE [LARGE SCALE GENOMIC DNA]</scope>
    <source>
        <strain evidence="2 3">SDU1-6</strain>
    </source>
</reference>
<evidence type="ECO:0000313" key="3">
    <source>
        <dbReference type="Proteomes" id="UP000251889"/>
    </source>
</evidence>
<comment type="caution">
    <text evidence="2">The sequence shown here is derived from an EMBL/GenBank/DDBJ whole genome shotgun (WGS) entry which is preliminary data.</text>
</comment>
<dbReference type="RefSeq" id="WP_112749499.1">
    <property type="nucleotide sequence ID" value="NZ_QMFY01000018.1"/>
</dbReference>
<dbReference type="Gene3D" id="3.90.1720.10">
    <property type="entry name" value="endopeptidase domain like (from Nostoc punctiforme)"/>
    <property type="match status" value="1"/>
</dbReference>
<dbReference type="GO" id="GO:0016874">
    <property type="term" value="F:ligase activity"/>
    <property type="evidence" value="ECO:0007669"/>
    <property type="project" value="TreeGrafter"/>
</dbReference>
<feature type="domain" description="Peptidase C51" evidence="1">
    <location>
        <begin position="47"/>
        <end position="184"/>
    </location>
</feature>
<organism evidence="2 3">
    <name type="scientific">Pseudochryseolinea flava</name>
    <dbReference type="NCBI Taxonomy" id="2059302"/>
    <lineage>
        <taxon>Bacteria</taxon>
        <taxon>Pseudomonadati</taxon>
        <taxon>Bacteroidota</taxon>
        <taxon>Cytophagia</taxon>
        <taxon>Cytophagales</taxon>
        <taxon>Fulvivirgaceae</taxon>
        <taxon>Pseudochryseolinea</taxon>
    </lineage>
</organism>
<dbReference type="PROSITE" id="PS50911">
    <property type="entry name" value="CHAP"/>
    <property type="match status" value="1"/>
</dbReference>
<dbReference type="PANTHER" id="PTHR30094">
    <property type="entry name" value="BIFUNCTIONAL GLUTATHIONYLSPERMIDINE SYNTHETASE/AMIDASE-RELATED"/>
    <property type="match status" value="1"/>
</dbReference>
<dbReference type="SUPFAM" id="SSF54001">
    <property type="entry name" value="Cysteine proteinases"/>
    <property type="match status" value="1"/>
</dbReference>
<dbReference type="InterPro" id="IPR007921">
    <property type="entry name" value="CHAP_dom"/>
</dbReference>
<gene>
    <name evidence="2" type="ORF">DQQ10_24110</name>
</gene>
<dbReference type="EMBL" id="QMFY01000018">
    <property type="protein sequence ID" value="RAV98414.1"/>
    <property type="molecule type" value="Genomic_DNA"/>
</dbReference>